<evidence type="ECO:0000256" key="1">
    <source>
        <dbReference type="SAM" id="SignalP"/>
    </source>
</evidence>
<name>A0A195CKP4_9HYME</name>
<keyword evidence="1" id="KW-0732">Signal</keyword>
<evidence type="ECO:0008006" key="4">
    <source>
        <dbReference type="Google" id="ProtNLM"/>
    </source>
</evidence>
<keyword evidence="3" id="KW-1185">Reference proteome</keyword>
<feature type="signal peptide" evidence="1">
    <location>
        <begin position="1"/>
        <end position="20"/>
    </location>
</feature>
<sequence length="74" mass="8157">MWSVVLLFLGLMKAVSYVAGSGTTADEKSGTDLMFKGRRAGNTRIRTQTNHVVSRYGTAQRRHFHAGAFLATRV</sequence>
<organism evidence="2 3">
    <name type="scientific">Cyphomyrmex costatus</name>
    <dbReference type="NCBI Taxonomy" id="456900"/>
    <lineage>
        <taxon>Eukaryota</taxon>
        <taxon>Metazoa</taxon>
        <taxon>Ecdysozoa</taxon>
        <taxon>Arthropoda</taxon>
        <taxon>Hexapoda</taxon>
        <taxon>Insecta</taxon>
        <taxon>Pterygota</taxon>
        <taxon>Neoptera</taxon>
        <taxon>Endopterygota</taxon>
        <taxon>Hymenoptera</taxon>
        <taxon>Apocrita</taxon>
        <taxon>Aculeata</taxon>
        <taxon>Formicoidea</taxon>
        <taxon>Formicidae</taxon>
        <taxon>Myrmicinae</taxon>
        <taxon>Cyphomyrmex</taxon>
    </lineage>
</organism>
<accession>A0A195CKP4</accession>
<proteinExistence type="predicted"/>
<evidence type="ECO:0000313" key="2">
    <source>
        <dbReference type="EMBL" id="KYN01278.1"/>
    </source>
</evidence>
<reference evidence="2 3" key="1">
    <citation type="submission" date="2016-03" db="EMBL/GenBank/DDBJ databases">
        <title>Cyphomyrmex costatus WGS genome.</title>
        <authorList>
            <person name="Nygaard S."/>
            <person name="Hu H."/>
            <person name="Boomsma J."/>
            <person name="Zhang G."/>
        </authorList>
    </citation>
    <scope>NUCLEOTIDE SEQUENCE [LARGE SCALE GENOMIC DNA]</scope>
    <source>
        <strain evidence="2">MS0001</strain>
        <tissue evidence="2">Whole body</tissue>
    </source>
</reference>
<gene>
    <name evidence="2" type="ORF">ALC62_07897</name>
</gene>
<evidence type="ECO:0000313" key="3">
    <source>
        <dbReference type="Proteomes" id="UP000078542"/>
    </source>
</evidence>
<dbReference type="Proteomes" id="UP000078542">
    <property type="component" value="Unassembled WGS sequence"/>
</dbReference>
<dbReference type="AlphaFoldDB" id="A0A195CKP4"/>
<dbReference type="EMBL" id="KQ977622">
    <property type="protein sequence ID" value="KYN01278.1"/>
    <property type="molecule type" value="Genomic_DNA"/>
</dbReference>
<feature type="chain" id="PRO_5008270012" description="Secreted protein" evidence="1">
    <location>
        <begin position="21"/>
        <end position="74"/>
    </location>
</feature>
<protein>
    <recommendedName>
        <fullName evidence="4">Secreted protein</fullName>
    </recommendedName>
</protein>